<dbReference type="GO" id="GO:0009099">
    <property type="term" value="P:L-valine biosynthetic process"/>
    <property type="evidence" value="ECO:0007669"/>
    <property type="project" value="TreeGrafter"/>
</dbReference>
<dbReference type="RefSeq" id="WP_031398962.1">
    <property type="nucleotide sequence ID" value="NZ_CABVQD010000023.1"/>
</dbReference>
<dbReference type="NCBIfam" id="NF006187">
    <property type="entry name" value="PRK08322.1"/>
    <property type="match status" value="1"/>
</dbReference>
<sequence>MKASDLFVKALEAEGVEYVFGIPGEENLDLLESLRRSKIKLVLTRHEQAAGFMAATYGRLTGRTGVCLATLGPGATNFVTAAAYAQLGGMPMLMITGQKPIKSSKQGHFQIVDVVGMMQPLTKFTRQIVSIGNIPSAVREAFRRAEEERPGAAHLELPEDIAHEEGDGQPIPRSYSRRPVAEEKAVAHAVAAIQAARHPLLMIGAGGNRKTTRKILGEFVDKTGIPFFTTQMGKGVIDETHPLWLGNATLSDGDFVHRAIEHADCIINVGHDVIEKPPFFMRADDKTVIHVNFLGAQVDPVYFPQIEVVGDIANAVWQMKEAVVPQPHWDFARFAMIKEHFDAHLEKGQHDPRFPMYPVRIVNDLYNALPVDGIVCLDNGMYKIWFARYWRAHEPNSLLLDNALASMGAGVPSAIATKIVHPQRKVIAVCGDGGFMMNSQELETAVRLKLDIVVMILRDDAFGMIRWKQENMNFPDFAMTLQNPDFVSYAQSYGAHGHRVEAADDLEPLLRECLSSPGVHVIDVPIDYSDNERVLNREIKRLSAQL</sequence>
<dbReference type="InterPro" id="IPR029061">
    <property type="entry name" value="THDP-binding"/>
</dbReference>
<evidence type="ECO:0000313" key="8">
    <source>
        <dbReference type="EMBL" id="VWC14117.1"/>
    </source>
</evidence>
<accession>A0A6J5D0K0</accession>
<dbReference type="GO" id="GO:0030976">
    <property type="term" value="F:thiamine pyrophosphate binding"/>
    <property type="evidence" value="ECO:0007669"/>
    <property type="project" value="InterPro"/>
</dbReference>
<feature type="region of interest" description="Disordered" evidence="4">
    <location>
        <begin position="145"/>
        <end position="175"/>
    </location>
</feature>
<dbReference type="SUPFAM" id="SSF52467">
    <property type="entry name" value="DHS-like NAD/FAD-binding domain"/>
    <property type="match status" value="1"/>
</dbReference>
<dbReference type="AlphaFoldDB" id="A0A6J5D0K0"/>
<dbReference type="Pfam" id="PF02776">
    <property type="entry name" value="TPP_enzyme_N"/>
    <property type="match status" value="1"/>
</dbReference>
<keyword evidence="2 3" id="KW-0786">Thiamine pyrophosphate</keyword>
<evidence type="ECO:0000256" key="1">
    <source>
        <dbReference type="ARBA" id="ARBA00007812"/>
    </source>
</evidence>
<dbReference type="GO" id="GO:0003984">
    <property type="term" value="F:acetolactate synthase activity"/>
    <property type="evidence" value="ECO:0007669"/>
    <property type="project" value="TreeGrafter"/>
</dbReference>
<dbReference type="InterPro" id="IPR045229">
    <property type="entry name" value="TPP_enz"/>
</dbReference>
<dbReference type="Gene3D" id="3.40.50.1220">
    <property type="entry name" value="TPP-binding domain"/>
    <property type="match status" value="1"/>
</dbReference>
<evidence type="ECO:0000259" key="6">
    <source>
        <dbReference type="Pfam" id="PF02775"/>
    </source>
</evidence>
<evidence type="ECO:0000313" key="9">
    <source>
        <dbReference type="Proteomes" id="UP000494330"/>
    </source>
</evidence>
<dbReference type="CDD" id="cd07035">
    <property type="entry name" value="TPP_PYR_POX_like"/>
    <property type="match status" value="1"/>
</dbReference>
<comment type="similarity">
    <text evidence="1 3">Belongs to the TPP enzyme family.</text>
</comment>
<dbReference type="GO" id="GO:0005948">
    <property type="term" value="C:acetolactate synthase complex"/>
    <property type="evidence" value="ECO:0007669"/>
    <property type="project" value="TreeGrafter"/>
</dbReference>
<dbReference type="Gene3D" id="3.40.50.970">
    <property type="match status" value="2"/>
</dbReference>
<dbReference type="SUPFAM" id="SSF52518">
    <property type="entry name" value="Thiamin diphosphate-binding fold (THDP-binding)"/>
    <property type="match status" value="2"/>
</dbReference>
<dbReference type="PANTHER" id="PTHR18968:SF129">
    <property type="entry name" value="ACETOLACTATE SYNTHASE"/>
    <property type="match status" value="1"/>
</dbReference>
<dbReference type="InterPro" id="IPR029035">
    <property type="entry name" value="DHS-like_NAD/FAD-binding_dom"/>
</dbReference>
<name>A0A6J5D0K0_9BURK</name>
<dbReference type="EMBL" id="CABVQD010000023">
    <property type="protein sequence ID" value="VWC14117.1"/>
    <property type="molecule type" value="Genomic_DNA"/>
</dbReference>
<dbReference type="InterPro" id="IPR012001">
    <property type="entry name" value="Thiamin_PyroP_enz_TPP-bd_dom"/>
</dbReference>
<dbReference type="Pfam" id="PF00205">
    <property type="entry name" value="TPP_enzyme_M"/>
    <property type="match status" value="1"/>
</dbReference>
<dbReference type="InterPro" id="IPR000399">
    <property type="entry name" value="TPP-bd_CS"/>
</dbReference>
<feature type="domain" description="Thiamine pyrophosphate enzyme central" evidence="5">
    <location>
        <begin position="186"/>
        <end position="318"/>
    </location>
</feature>
<evidence type="ECO:0000256" key="4">
    <source>
        <dbReference type="SAM" id="MobiDB-lite"/>
    </source>
</evidence>
<dbReference type="FunFam" id="3.40.50.970:FF:000007">
    <property type="entry name" value="Acetolactate synthase"/>
    <property type="match status" value="1"/>
</dbReference>
<dbReference type="CDD" id="cd02010">
    <property type="entry name" value="TPP_ALS"/>
    <property type="match status" value="1"/>
</dbReference>
<reference evidence="8 9" key="1">
    <citation type="submission" date="2019-09" db="EMBL/GenBank/DDBJ databases">
        <authorList>
            <person name="Depoorter E."/>
        </authorList>
    </citation>
    <scope>NUCLEOTIDE SEQUENCE [LARGE SCALE GENOMIC DNA]</scope>
    <source>
        <strain evidence="8">LMG 30113</strain>
    </source>
</reference>
<evidence type="ECO:0000256" key="2">
    <source>
        <dbReference type="ARBA" id="ARBA00023052"/>
    </source>
</evidence>
<evidence type="ECO:0000256" key="3">
    <source>
        <dbReference type="RuleBase" id="RU362132"/>
    </source>
</evidence>
<dbReference type="PROSITE" id="PS00187">
    <property type="entry name" value="TPP_ENZYMES"/>
    <property type="match status" value="1"/>
</dbReference>
<organism evidence="8 9">
    <name type="scientific">Burkholderia paludis</name>
    <dbReference type="NCBI Taxonomy" id="1506587"/>
    <lineage>
        <taxon>Bacteria</taxon>
        <taxon>Pseudomonadati</taxon>
        <taxon>Pseudomonadota</taxon>
        <taxon>Betaproteobacteria</taxon>
        <taxon>Burkholderiales</taxon>
        <taxon>Burkholderiaceae</taxon>
        <taxon>Burkholderia</taxon>
        <taxon>Burkholderia cepacia complex</taxon>
    </lineage>
</organism>
<dbReference type="Pfam" id="PF02775">
    <property type="entry name" value="TPP_enzyme_C"/>
    <property type="match status" value="1"/>
</dbReference>
<feature type="domain" description="Thiamine pyrophosphate enzyme N-terminal TPP-binding" evidence="7">
    <location>
        <begin position="1"/>
        <end position="116"/>
    </location>
</feature>
<feature type="compositionally biased region" description="Basic and acidic residues" evidence="4">
    <location>
        <begin position="145"/>
        <end position="166"/>
    </location>
</feature>
<keyword evidence="9" id="KW-1185">Reference proteome</keyword>
<dbReference type="PANTHER" id="PTHR18968">
    <property type="entry name" value="THIAMINE PYROPHOSPHATE ENZYMES"/>
    <property type="match status" value="1"/>
</dbReference>
<dbReference type="Proteomes" id="UP000494330">
    <property type="component" value="Unassembled WGS sequence"/>
</dbReference>
<feature type="domain" description="Thiamine pyrophosphate enzyme TPP-binding" evidence="6">
    <location>
        <begin position="378"/>
        <end position="524"/>
    </location>
</feature>
<proteinExistence type="inferred from homology"/>
<evidence type="ECO:0000259" key="7">
    <source>
        <dbReference type="Pfam" id="PF02776"/>
    </source>
</evidence>
<dbReference type="GO" id="GO:0000287">
    <property type="term" value="F:magnesium ion binding"/>
    <property type="evidence" value="ECO:0007669"/>
    <property type="project" value="InterPro"/>
</dbReference>
<dbReference type="GO" id="GO:0009097">
    <property type="term" value="P:isoleucine biosynthetic process"/>
    <property type="evidence" value="ECO:0007669"/>
    <property type="project" value="TreeGrafter"/>
</dbReference>
<protein>
    <submittedName>
        <fullName evidence="8">Acetolactate synthase</fullName>
    </submittedName>
</protein>
<gene>
    <name evidence="8" type="ORF">BPA30113_05369</name>
</gene>
<dbReference type="InterPro" id="IPR011766">
    <property type="entry name" value="TPP_enzyme_TPP-bd"/>
</dbReference>
<evidence type="ECO:0000259" key="5">
    <source>
        <dbReference type="Pfam" id="PF00205"/>
    </source>
</evidence>
<dbReference type="GO" id="GO:0050660">
    <property type="term" value="F:flavin adenine dinucleotide binding"/>
    <property type="evidence" value="ECO:0007669"/>
    <property type="project" value="TreeGrafter"/>
</dbReference>
<dbReference type="InterPro" id="IPR012000">
    <property type="entry name" value="Thiamin_PyroP_enz_cen_dom"/>
</dbReference>